<dbReference type="EMBL" id="DVOT01000261">
    <property type="protein sequence ID" value="HIV29233.1"/>
    <property type="molecule type" value="Genomic_DNA"/>
</dbReference>
<comment type="caution">
    <text evidence="1">The sequence shown here is derived from an EMBL/GenBank/DDBJ whole genome shotgun (WGS) entry which is preliminary data.</text>
</comment>
<dbReference type="InterPro" id="IPR022893">
    <property type="entry name" value="Shikimate_DH_fam"/>
</dbReference>
<dbReference type="GO" id="GO:0009423">
    <property type="term" value="P:chorismate biosynthetic process"/>
    <property type="evidence" value="ECO:0007669"/>
    <property type="project" value="TreeGrafter"/>
</dbReference>
<organism evidence="1 2">
    <name type="scientific">Candidatus Ornithocaccomicrobium faecavium</name>
    <dbReference type="NCBI Taxonomy" id="2840890"/>
    <lineage>
        <taxon>Bacteria</taxon>
        <taxon>Bacillati</taxon>
        <taxon>Bacillota</taxon>
        <taxon>Clostridia</taxon>
        <taxon>Candidatus Ornithocaccomicrobium</taxon>
    </lineage>
</organism>
<dbReference type="InterPro" id="IPR001381">
    <property type="entry name" value="DHquinase_I"/>
</dbReference>
<evidence type="ECO:0000313" key="2">
    <source>
        <dbReference type="Proteomes" id="UP000886884"/>
    </source>
</evidence>
<dbReference type="PANTHER" id="PTHR21089">
    <property type="entry name" value="SHIKIMATE DEHYDROGENASE"/>
    <property type="match status" value="1"/>
</dbReference>
<dbReference type="Gene3D" id="3.20.20.70">
    <property type="entry name" value="Aldolase class I"/>
    <property type="match status" value="1"/>
</dbReference>
<proteinExistence type="predicted"/>
<name>A0A9D1TEG2_9FIRM</name>
<evidence type="ECO:0000313" key="1">
    <source>
        <dbReference type="EMBL" id="HIV29233.1"/>
    </source>
</evidence>
<dbReference type="Proteomes" id="UP000886884">
    <property type="component" value="Unassembled WGS sequence"/>
</dbReference>
<dbReference type="AlphaFoldDB" id="A0A9D1TEG2"/>
<accession>A0A9D1TEG2</accession>
<dbReference type="PANTHER" id="PTHR21089:SF1">
    <property type="entry name" value="BIFUNCTIONAL 3-DEHYDROQUINATE DEHYDRATASE_SHIKIMATE DEHYDROGENASE, CHLOROPLASTIC"/>
    <property type="match status" value="1"/>
</dbReference>
<reference evidence="1" key="1">
    <citation type="submission" date="2020-10" db="EMBL/GenBank/DDBJ databases">
        <authorList>
            <person name="Gilroy R."/>
        </authorList>
    </citation>
    <scope>NUCLEOTIDE SEQUENCE</scope>
    <source>
        <strain evidence="1">CHK183-6373</strain>
    </source>
</reference>
<reference evidence="1" key="2">
    <citation type="journal article" date="2021" name="PeerJ">
        <title>Extensive microbial diversity within the chicken gut microbiome revealed by metagenomics and culture.</title>
        <authorList>
            <person name="Gilroy R."/>
            <person name="Ravi A."/>
            <person name="Getino M."/>
            <person name="Pursley I."/>
            <person name="Horton D.L."/>
            <person name="Alikhan N.F."/>
            <person name="Baker D."/>
            <person name="Gharbi K."/>
            <person name="Hall N."/>
            <person name="Watson M."/>
            <person name="Adriaenssens E.M."/>
            <person name="Foster-Nyarko E."/>
            <person name="Jarju S."/>
            <person name="Secka A."/>
            <person name="Antonio M."/>
            <person name="Oren A."/>
            <person name="Chaudhuri R.R."/>
            <person name="La Ragione R."/>
            <person name="Hildebrand F."/>
            <person name="Pallen M.J."/>
        </authorList>
    </citation>
    <scope>NUCLEOTIDE SEQUENCE</scope>
    <source>
        <strain evidence="1">CHK183-6373</strain>
    </source>
</reference>
<dbReference type="InterPro" id="IPR013785">
    <property type="entry name" value="Aldolase_TIM"/>
</dbReference>
<dbReference type="GO" id="GO:0019632">
    <property type="term" value="P:shikimate metabolic process"/>
    <property type="evidence" value="ECO:0007669"/>
    <property type="project" value="TreeGrafter"/>
</dbReference>
<dbReference type="GO" id="GO:0003855">
    <property type="term" value="F:3-dehydroquinate dehydratase activity"/>
    <property type="evidence" value="ECO:0007669"/>
    <property type="project" value="InterPro"/>
</dbReference>
<protein>
    <submittedName>
        <fullName evidence="1">Type I 3-dehydroquinate dehydratase</fullName>
    </submittedName>
</protein>
<dbReference type="Pfam" id="PF01487">
    <property type="entry name" value="DHquinase_I"/>
    <property type="match status" value="1"/>
</dbReference>
<dbReference type="GO" id="GO:0004764">
    <property type="term" value="F:shikimate 3-dehydrogenase (NADP+) activity"/>
    <property type="evidence" value="ECO:0007669"/>
    <property type="project" value="InterPro"/>
</dbReference>
<sequence length="267" mass="29562">MKKTFTALPKPIVACIFAPPSVEEAMATMRNGEFAGSDAFAIHLRMDKALLTRENFARIAQTTAKPVMFLLYRGDAAGWPTPASDEERVERLKLAVRAGGAAVDFPADTFDPSPREISWNPEVIDRQRRAIDEVHEMGGEVVVSSHIAEPLSTGEVLEHMLSIEKRGADFAKIVTTADTEEQYVEAVNTTLALRRELHVPFIHLISGKFALAHRFLAPKLGCAVTFCVERYSANFVTSQPPVQNMKSVLRDFCWNIADTDETEGEAK</sequence>
<dbReference type="SUPFAM" id="SSF51569">
    <property type="entry name" value="Aldolase"/>
    <property type="match status" value="1"/>
</dbReference>
<gene>
    <name evidence="1" type="ORF">IAA64_14835</name>
</gene>